<dbReference type="Proteomes" id="UP000636709">
    <property type="component" value="Unassembled WGS sequence"/>
</dbReference>
<sequence>MFGLPVFMVVIIIYAWCIWVHRNSIMFDAGVLSVARWKKSFMDDFSLVLHRTKPYVNRSLIWFCNIF</sequence>
<dbReference type="OrthoDB" id="675438at2759"/>
<comment type="caution">
    <text evidence="2">The sequence shown here is derived from an EMBL/GenBank/DDBJ whole genome shotgun (WGS) entry which is preliminary data.</text>
</comment>
<keyword evidence="1" id="KW-1133">Transmembrane helix</keyword>
<keyword evidence="1" id="KW-0812">Transmembrane</keyword>
<evidence type="ECO:0000256" key="1">
    <source>
        <dbReference type="SAM" id="Phobius"/>
    </source>
</evidence>
<dbReference type="AlphaFoldDB" id="A0A835DYI8"/>
<gene>
    <name evidence="2" type="ORF">HU200_060804</name>
</gene>
<keyword evidence="1" id="KW-0472">Membrane</keyword>
<proteinExistence type="predicted"/>
<evidence type="ECO:0000313" key="3">
    <source>
        <dbReference type="Proteomes" id="UP000636709"/>
    </source>
</evidence>
<accession>A0A835DYI8</accession>
<keyword evidence="3" id="KW-1185">Reference proteome</keyword>
<protein>
    <submittedName>
        <fullName evidence="2">Uncharacterized protein</fullName>
    </submittedName>
</protein>
<reference evidence="2" key="1">
    <citation type="submission" date="2020-07" db="EMBL/GenBank/DDBJ databases">
        <title>Genome sequence and genetic diversity analysis of an under-domesticated orphan crop, white fonio (Digitaria exilis).</title>
        <authorList>
            <person name="Bennetzen J.L."/>
            <person name="Chen S."/>
            <person name="Ma X."/>
            <person name="Wang X."/>
            <person name="Yssel A.E.J."/>
            <person name="Chaluvadi S.R."/>
            <person name="Johnson M."/>
            <person name="Gangashetty P."/>
            <person name="Hamidou F."/>
            <person name="Sanogo M.D."/>
            <person name="Zwaenepoel A."/>
            <person name="Wallace J."/>
            <person name="Van De Peer Y."/>
            <person name="Van Deynze A."/>
        </authorList>
    </citation>
    <scope>NUCLEOTIDE SEQUENCE</scope>
    <source>
        <tissue evidence="2">Leaves</tissue>
    </source>
</reference>
<organism evidence="2 3">
    <name type="scientific">Digitaria exilis</name>
    <dbReference type="NCBI Taxonomy" id="1010633"/>
    <lineage>
        <taxon>Eukaryota</taxon>
        <taxon>Viridiplantae</taxon>
        <taxon>Streptophyta</taxon>
        <taxon>Embryophyta</taxon>
        <taxon>Tracheophyta</taxon>
        <taxon>Spermatophyta</taxon>
        <taxon>Magnoliopsida</taxon>
        <taxon>Liliopsida</taxon>
        <taxon>Poales</taxon>
        <taxon>Poaceae</taxon>
        <taxon>PACMAD clade</taxon>
        <taxon>Panicoideae</taxon>
        <taxon>Panicodae</taxon>
        <taxon>Paniceae</taxon>
        <taxon>Anthephorinae</taxon>
        <taxon>Digitaria</taxon>
    </lineage>
</organism>
<dbReference type="EMBL" id="JACEFO010002569">
    <property type="protein sequence ID" value="KAF8656098.1"/>
    <property type="molecule type" value="Genomic_DNA"/>
</dbReference>
<name>A0A835DYI8_9POAL</name>
<evidence type="ECO:0000313" key="2">
    <source>
        <dbReference type="EMBL" id="KAF8656098.1"/>
    </source>
</evidence>
<feature type="transmembrane region" description="Helical" evidence="1">
    <location>
        <begin position="6"/>
        <end position="32"/>
    </location>
</feature>